<protein>
    <submittedName>
        <fullName evidence="1">Uncharacterized protein</fullName>
    </submittedName>
</protein>
<reference evidence="1 2" key="1">
    <citation type="submission" date="2024-03" db="EMBL/GenBank/DDBJ databases">
        <title>Bacilli Hybrid Assemblies.</title>
        <authorList>
            <person name="Kovac J."/>
        </authorList>
    </citation>
    <scope>NUCLEOTIDE SEQUENCE [LARGE SCALE GENOMIC DNA]</scope>
    <source>
        <strain evidence="1 2">FSL M8-0022</strain>
    </source>
</reference>
<proteinExistence type="predicted"/>
<dbReference type="Proteomes" id="UP001459714">
    <property type="component" value="Unassembled WGS sequence"/>
</dbReference>
<accession>A0ABU9K311</accession>
<gene>
    <name evidence="1" type="ORF">NST17_20380</name>
</gene>
<dbReference type="EMBL" id="JBBYAK010000002">
    <property type="protein sequence ID" value="MEL3959512.1"/>
    <property type="molecule type" value="Genomic_DNA"/>
</dbReference>
<evidence type="ECO:0000313" key="1">
    <source>
        <dbReference type="EMBL" id="MEL3959512.1"/>
    </source>
</evidence>
<organism evidence="1 2">
    <name type="scientific">Caldifermentibacillus hisashii</name>
    <dbReference type="NCBI Taxonomy" id="996558"/>
    <lineage>
        <taxon>Bacteria</taxon>
        <taxon>Bacillati</taxon>
        <taxon>Bacillota</taxon>
        <taxon>Bacilli</taxon>
        <taxon>Bacillales</taxon>
        <taxon>Bacillaceae</taxon>
        <taxon>Caldifermentibacillus</taxon>
    </lineage>
</organism>
<sequence>MIIEAIPYKNLGEKINIINRLKKLKKKMKYINWKVEDGVIIYQLYQFVNNDDFIEPFQQIL</sequence>
<keyword evidence="2" id="KW-1185">Reference proteome</keyword>
<dbReference type="RefSeq" id="WP_342021148.1">
    <property type="nucleotide sequence ID" value="NZ_JBBYAK010000002.1"/>
</dbReference>
<evidence type="ECO:0000313" key="2">
    <source>
        <dbReference type="Proteomes" id="UP001459714"/>
    </source>
</evidence>
<name>A0ABU9K311_9BACI</name>
<comment type="caution">
    <text evidence="1">The sequence shown here is derived from an EMBL/GenBank/DDBJ whole genome shotgun (WGS) entry which is preliminary data.</text>
</comment>